<protein>
    <submittedName>
        <fullName evidence="1">Rnase h domain-containing protein</fullName>
    </submittedName>
</protein>
<dbReference type="Proteomes" id="UP000829398">
    <property type="component" value="Chromosome 9"/>
</dbReference>
<gene>
    <name evidence="1" type="ORF">KPL71_026046</name>
</gene>
<keyword evidence="2" id="KW-1185">Reference proteome</keyword>
<reference evidence="2" key="1">
    <citation type="journal article" date="2023" name="Hortic. Res.">
        <title>A chromosome-level phased genome enabling allele-level studies in sweet orange: a case study on citrus Huanglongbing tolerance.</title>
        <authorList>
            <person name="Wu B."/>
            <person name="Yu Q."/>
            <person name="Deng Z."/>
            <person name="Duan Y."/>
            <person name="Luo F."/>
            <person name="Gmitter F. Jr."/>
        </authorList>
    </citation>
    <scope>NUCLEOTIDE SEQUENCE [LARGE SCALE GENOMIC DNA]</scope>
    <source>
        <strain evidence="2">cv. Valencia</strain>
    </source>
</reference>
<dbReference type="EMBL" id="CM039178">
    <property type="protein sequence ID" value="KAH9679251.1"/>
    <property type="molecule type" value="Genomic_DNA"/>
</dbReference>
<evidence type="ECO:0000313" key="1">
    <source>
        <dbReference type="EMBL" id="KAH9679251.1"/>
    </source>
</evidence>
<organism evidence="1 2">
    <name type="scientific">Citrus sinensis</name>
    <name type="common">Sweet orange</name>
    <name type="synonym">Citrus aurantium var. sinensis</name>
    <dbReference type="NCBI Taxonomy" id="2711"/>
    <lineage>
        <taxon>Eukaryota</taxon>
        <taxon>Viridiplantae</taxon>
        <taxon>Streptophyta</taxon>
        <taxon>Embryophyta</taxon>
        <taxon>Tracheophyta</taxon>
        <taxon>Spermatophyta</taxon>
        <taxon>Magnoliopsida</taxon>
        <taxon>eudicotyledons</taxon>
        <taxon>Gunneridae</taxon>
        <taxon>Pentapetalae</taxon>
        <taxon>rosids</taxon>
        <taxon>malvids</taxon>
        <taxon>Sapindales</taxon>
        <taxon>Rutaceae</taxon>
        <taxon>Aurantioideae</taxon>
        <taxon>Citrus</taxon>
    </lineage>
</organism>
<name>A0ACB8HYE6_CITSI</name>
<sequence>MMNSFWWGSKRSGGSGGINWMKWERLCKPKDFGGIGFKQLHIFNVAILGFNPSFVWRSIMAAKDIVVKGSRIQIGSGQQVLIGNDPWLPNSECGFITTELHEEIKMAPVCNLMVPDQRRWDYDAVTDLFNPRDRDLILQIPLSTRRDLDLWYWLADPRGVFSVRSCYKLMTYDDNNCSSSVWRLKNLLWRAANNVLPTTDNLRNRKIQVLPLCSVYESSSVHGAVCWKRPHVGWVKCNVDAAVFSSQAMVGLGCVVRNSEGIFLTAKCDRFLGSFGAREAEAFGVREALSWLKKLQFPRVIIEIDCLQVFKALTENHSSPNGFGLIIEECRFLA</sequence>
<proteinExistence type="predicted"/>
<comment type="caution">
    <text evidence="1">The sequence shown here is derived from an EMBL/GenBank/DDBJ whole genome shotgun (WGS) entry which is preliminary data.</text>
</comment>
<accession>A0ACB8HYE6</accession>
<evidence type="ECO:0000313" key="2">
    <source>
        <dbReference type="Proteomes" id="UP000829398"/>
    </source>
</evidence>